<evidence type="ECO:0000256" key="1">
    <source>
        <dbReference type="ARBA" id="ARBA00004123"/>
    </source>
</evidence>
<gene>
    <name evidence="10" type="ORF">J437_LFUL019523</name>
</gene>
<evidence type="ECO:0000256" key="6">
    <source>
        <dbReference type="ARBA" id="ARBA00023125"/>
    </source>
</evidence>
<dbReference type="PROSITE" id="PS00028">
    <property type="entry name" value="ZINC_FINGER_C2H2_1"/>
    <property type="match status" value="2"/>
</dbReference>
<comment type="subcellular location">
    <subcellularLocation>
        <location evidence="1">Nucleus</location>
    </subcellularLocation>
</comment>
<evidence type="ECO:0000313" key="10">
    <source>
        <dbReference type="EMBL" id="KAG8240011.1"/>
    </source>
</evidence>
<dbReference type="GO" id="GO:0010468">
    <property type="term" value="P:regulation of gene expression"/>
    <property type="evidence" value="ECO:0007669"/>
    <property type="project" value="TreeGrafter"/>
</dbReference>
<feature type="domain" description="C2H2-type" evidence="9">
    <location>
        <begin position="11"/>
        <end position="38"/>
    </location>
</feature>
<keyword evidence="11" id="KW-1185">Reference proteome</keyword>
<dbReference type="InterPro" id="IPR036236">
    <property type="entry name" value="Znf_C2H2_sf"/>
</dbReference>
<proteinExistence type="predicted"/>
<evidence type="ECO:0000256" key="2">
    <source>
        <dbReference type="ARBA" id="ARBA00022723"/>
    </source>
</evidence>
<evidence type="ECO:0000259" key="9">
    <source>
        <dbReference type="PROSITE" id="PS50157"/>
    </source>
</evidence>
<keyword evidence="4 8" id="KW-0863">Zinc-finger</keyword>
<dbReference type="AlphaFoldDB" id="A0A8K0KUJ4"/>
<dbReference type="SUPFAM" id="SSF57667">
    <property type="entry name" value="beta-beta-alpha zinc fingers"/>
    <property type="match status" value="1"/>
</dbReference>
<protein>
    <recommendedName>
        <fullName evidence="9">C2H2-type domain-containing protein</fullName>
    </recommendedName>
</protein>
<evidence type="ECO:0000256" key="7">
    <source>
        <dbReference type="ARBA" id="ARBA00023242"/>
    </source>
</evidence>
<dbReference type="Pfam" id="PF12171">
    <property type="entry name" value="zf-C2H2_jaz"/>
    <property type="match status" value="1"/>
</dbReference>
<dbReference type="Pfam" id="PF00096">
    <property type="entry name" value="zf-C2H2"/>
    <property type="match status" value="1"/>
</dbReference>
<keyword evidence="5" id="KW-0862">Zinc</keyword>
<dbReference type="Proteomes" id="UP000792457">
    <property type="component" value="Unassembled WGS sequence"/>
</dbReference>
<dbReference type="SMART" id="SM00355">
    <property type="entry name" value="ZnF_C2H2"/>
    <property type="match status" value="2"/>
</dbReference>
<reference evidence="10" key="2">
    <citation type="submission" date="2017-10" db="EMBL/GenBank/DDBJ databases">
        <title>Ladona fulva Genome sequencing and assembly.</title>
        <authorList>
            <person name="Murali S."/>
            <person name="Richards S."/>
            <person name="Bandaranaike D."/>
            <person name="Bellair M."/>
            <person name="Blankenburg K."/>
            <person name="Chao H."/>
            <person name="Dinh H."/>
            <person name="Doddapaneni H."/>
            <person name="Dugan-Rocha S."/>
            <person name="Elkadiri S."/>
            <person name="Gnanaolivu R."/>
            <person name="Hernandez B."/>
            <person name="Skinner E."/>
            <person name="Javaid M."/>
            <person name="Lee S."/>
            <person name="Li M."/>
            <person name="Ming W."/>
            <person name="Munidasa M."/>
            <person name="Muniz J."/>
            <person name="Nguyen L."/>
            <person name="Hughes D."/>
            <person name="Osuji N."/>
            <person name="Pu L.-L."/>
            <person name="Puazo M."/>
            <person name="Qu C."/>
            <person name="Quiroz J."/>
            <person name="Raj R."/>
            <person name="Weissenberger G."/>
            <person name="Xin Y."/>
            <person name="Zou X."/>
            <person name="Han Y."/>
            <person name="Worley K."/>
            <person name="Muzny D."/>
            <person name="Gibbs R."/>
        </authorList>
    </citation>
    <scope>NUCLEOTIDE SEQUENCE</scope>
    <source>
        <strain evidence="10">Sampled in the wild</strain>
    </source>
</reference>
<dbReference type="FunFam" id="3.30.160.60:FF:000446">
    <property type="entry name" value="Zinc finger protein"/>
    <property type="match status" value="1"/>
</dbReference>
<evidence type="ECO:0000256" key="5">
    <source>
        <dbReference type="ARBA" id="ARBA00022833"/>
    </source>
</evidence>
<keyword evidence="3" id="KW-0677">Repeat</keyword>
<dbReference type="InterPro" id="IPR050331">
    <property type="entry name" value="Zinc_finger"/>
</dbReference>
<dbReference type="GO" id="GO:0003677">
    <property type="term" value="F:DNA binding"/>
    <property type="evidence" value="ECO:0007669"/>
    <property type="project" value="UniProtKB-KW"/>
</dbReference>
<evidence type="ECO:0000256" key="4">
    <source>
        <dbReference type="ARBA" id="ARBA00022771"/>
    </source>
</evidence>
<accession>A0A8K0KUJ4</accession>
<dbReference type="GO" id="GO:0008270">
    <property type="term" value="F:zinc ion binding"/>
    <property type="evidence" value="ECO:0007669"/>
    <property type="project" value="UniProtKB-KW"/>
</dbReference>
<name>A0A8K0KUJ4_LADFU</name>
<dbReference type="InterPro" id="IPR013087">
    <property type="entry name" value="Znf_C2H2_type"/>
</dbReference>
<dbReference type="PANTHER" id="PTHR16515">
    <property type="entry name" value="PR DOMAIN ZINC FINGER PROTEIN"/>
    <property type="match status" value="1"/>
</dbReference>
<keyword evidence="7" id="KW-0539">Nucleus</keyword>
<evidence type="ECO:0000256" key="8">
    <source>
        <dbReference type="PROSITE-ProRule" id="PRU00042"/>
    </source>
</evidence>
<keyword evidence="2" id="KW-0479">Metal-binding</keyword>
<reference evidence="10" key="1">
    <citation type="submission" date="2013-04" db="EMBL/GenBank/DDBJ databases">
        <authorList>
            <person name="Qu J."/>
            <person name="Murali S.C."/>
            <person name="Bandaranaike D."/>
            <person name="Bellair M."/>
            <person name="Blankenburg K."/>
            <person name="Chao H."/>
            <person name="Dinh H."/>
            <person name="Doddapaneni H."/>
            <person name="Downs B."/>
            <person name="Dugan-Rocha S."/>
            <person name="Elkadiri S."/>
            <person name="Gnanaolivu R.D."/>
            <person name="Hernandez B."/>
            <person name="Javaid M."/>
            <person name="Jayaseelan J.C."/>
            <person name="Lee S."/>
            <person name="Li M."/>
            <person name="Ming W."/>
            <person name="Munidasa M."/>
            <person name="Muniz J."/>
            <person name="Nguyen L."/>
            <person name="Ongeri F."/>
            <person name="Osuji N."/>
            <person name="Pu L.-L."/>
            <person name="Puazo M."/>
            <person name="Qu C."/>
            <person name="Quiroz J."/>
            <person name="Raj R."/>
            <person name="Weissenberger G."/>
            <person name="Xin Y."/>
            <person name="Zou X."/>
            <person name="Han Y."/>
            <person name="Richards S."/>
            <person name="Worley K."/>
            <person name="Muzny D."/>
            <person name="Gibbs R."/>
        </authorList>
    </citation>
    <scope>NUCLEOTIDE SEQUENCE</scope>
    <source>
        <strain evidence="10">Sampled in the wild</strain>
    </source>
</reference>
<organism evidence="10 11">
    <name type="scientific">Ladona fulva</name>
    <name type="common">Scarce chaser dragonfly</name>
    <name type="synonym">Libellula fulva</name>
    <dbReference type="NCBI Taxonomy" id="123851"/>
    <lineage>
        <taxon>Eukaryota</taxon>
        <taxon>Metazoa</taxon>
        <taxon>Ecdysozoa</taxon>
        <taxon>Arthropoda</taxon>
        <taxon>Hexapoda</taxon>
        <taxon>Insecta</taxon>
        <taxon>Pterygota</taxon>
        <taxon>Palaeoptera</taxon>
        <taxon>Odonata</taxon>
        <taxon>Epiprocta</taxon>
        <taxon>Anisoptera</taxon>
        <taxon>Libelluloidea</taxon>
        <taxon>Libellulidae</taxon>
        <taxon>Ladona</taxon>
    </lineage>
</organism>
<dbReference type="PANTHER" id="PTHR16515:SF49">
    <property type="entry name" value="GASTRULA ZINC FINGER PROTEIN XLCGF49.1-LIKE-RELATED"/>
    <property type="match status" value="1"/>
</dbReference>
<sequence>MRYVHLKQKLHKCGICHKSFSVKKSLVVHLTKHSDERPFRCSACDKTFKTKGVRRDHEKRVHKLIKPQKVNIIVDEKVLEKIL</sequence>
<dbReference type="InterPro" id="IPR022755">
    <property type="entry name" value="Znf_C2H2_jaz"/>
</dbReference>
<evidence type="ECO:0000256" key="3">
    <source>
        <dbReference type="ARBA" id="ARBA00022737"/>
    </source>
</evidence>
<dbReference type="GO" id="GO:0005634">
    <property type="term" value="C:nucleus"/>
    <property type="evidence" value="ECO:0007669"/>
    <property type="project" value="UniProtKB-SubCell"/>
</dbReference>
<dbReference type="PROSITE" id="PS50157">
    <property type="entry name" value="ZINC_FINGER_C2H2_2"/>
    <property type="match status" value="2"/>
</dbReference>
<feature type="non-terminal residue" evidence="10">
    <location>
        <position position="83"/>
    </location>
</feature>
<feature type="domain" description="C2H2-type" evidence="9">
    <location>
        <begin position="39"/>
        <end position="67"/>
    </location>
</feature>
<keyword evidence="6" id="KW-0238">DNA-binding</keyword>
<dbReference type="Gene3D" id="3.30.160.60">
    <property type="entry name" value="Classic Zinc Finger"/>
    <property type="match status" value="2"/>
</dbReference>
<evidence type="ECO:0000313" key="11">
    <source>
        <dbReference type="Proteomes" id="UP000792457"/>
    </source>
</evidence>
<dbReference type="EMBL" id="KZ310695">
    <property type="protein sequence ID" value="KAG8240011.1"/>
    <property type="molecule type" value="Genomic_DNA"/>
</dbReference>
<dbReference type="OrthoDB" id="6077919at2759"/>
<comment type="caution">
    <text evidence="10">The sequence shown here is derived from an EMBL/GenBank/DDBJ whole genome shotgun (WGS) entry which is preliminary data.</text>
</comment>